<name>A0A1R7QDK6_ACIJO</name>
<protein>
    <submittedName>
        <fullName evidence="1">Uncharacterized protein</fullName>
    </submittedName>
</protein>
<dbReference type="EMBL" id="FUUY01000006">
    <property type="protein sequence ID" value="SJX22339.1"/>
    <property type="molecule type" value="Genomic_DNA"/>
</dbReference>
<dbReference type="AlphaFoldDB" id="A0A1R7QDK6"/>
<evidence type="ECO:0000313" key="2">
    <source>
        <dbReference type="Proteomes" id="UP000196240"/>
    </source>
</evidence>
<sequence>MYFLDKASISKPFRTSCFKTAAFQVFDAHLAGLEYLDKSRLARTVLALMIIGPEFAQGVASKYDAILIMFLLPHAPSGCL</sequence>
<organism evidence="1 2">
    <name type="scientific">Acinetobacter johnsonii</name>
    <dbReference type="NCBI Taxonomy" id="40214"/>
    <lineage>
        <taxon>Bacteria</taxon>
        <taxon>Pseudomonadati</taxon>
        <taxon>Pseudomonadota</taxon>
        <taxon>Gammaproteobacteria</taxon>
        <taxon>Moraxellales</taxon>
        <taxon>Moraxellaceae</taxon>
        <taxon>Acinetobacter</taxon>
    </lineage>
</organism>
<evidence type="ECO:0000313" key="1">
    <source>
        <dbReference type="EMBL" id="SJX22339.1"/>
    </source>
</evidence>
<proteinExistence type="predicted"/>
<gene>
    <name evidence="1" type="ORF">ACNJC6_01981</name>
</gene>
<reference evidence="1 2" key="1">
    <citation type="submission" date="2017-02" db="EMBL/GenBank/DDBJ databases">
        <authorList>
            <person name="Peterson S.W."/>
        </authorList>
    </citation>
    <scope>NUCLEOTIDE SEQUENCE [LARGE SCALE GENOMIC DNA]</scope>
    <source>
        <strain evidence="1">C6</strain>
    </source>
</reference>
<accession>A0A1R7QDK6</accession>
<dbReference type="Proteomes" id="UP000196240">
    <property type="component" value="Unassembled WGS sequence"/>
</dbReference>